<proteinExistence type="predicted"/>
<evidence type="ECO:0000313" key="3">
    <source>
        <dbReference type="Proteomes" id="UP000712600"/>
    </source>
</evidence>
<gene>
    <name evidence="2" type="ORF">F2Q69_00008329</name>
</gene>
<reference evidence="2" key="1">
    <citation type="submission" date="2019-12" db="EMBL/GenBank/DDBJ databases">
        <title>Genome sequencing and annotation of Brassica cretica.</title>
        <authorList>
            <person name="Studholme D.J."/>
            <person name="Sarris P."/>
        </authorList>
    </citation>
    <scope>NUCLEOTIDE SEQUENCE</scope>
    <source>
        <strain evidence="2">PFS-109/04</strain>
        <tissue evidence="2">Leaf</tissue>
    </source>
</reference>
<evidence type="ECO:0000313" key="2">
    <source>
        <dbReference type="EMBL" id="KAF3507420.1"/>
    </source>
</evidence>
<dbReference type="Proteomes" id="UP000712600">
    <property type="component" value="Unassembled WGS sequence"/>
</dbReference>
<protein>
    <submittedName>
        <fullName evidence="2">Uncharacterized protein</fullName>
    </submittedName>
</protein>
<feature type="region of interest" description="Disordered" evidence="1">
    <location>
        <begin position="70"/>
        <end position="94"/>
    </location>
</feature>
<organism evidence="2 3">
    <name type="scientific">Brassica cretica</name>
    <name type="common">Mustard</name>
    <dbReference type="NCBI Taxonomy" id="69181"/>
    <lineage>
        <taxon>Eukaryota</taxon>
        <taxon>Viridiplantae</taxon>
        <taxon>Streptophyta</taxon>
        <taxon>Embryophyta</taxon>
        <taxon>Tracheophyta</taxon>
        <taxon>Spermatophyta</taxon>
        <taxon>Magnoliopsida</taxon>
        <taxon>eudicotyledons</taxon>
        <taxon>Gunneridae</taxon>
        <taxon>Pentapetalae</taxon>
        <taxon>rosids</taxon>
        <taxon>malvids</taxon>
        <taxon>Brassicales</taxon>
        <taxon>Brassicaceae</taxon>
        <taxon>Brassiceae</taxon>
        <taxon>Brassica</taxon>
    </lineage>
</organism>
<name>A0A8S9NXI8_BRACR</name>
<comment type="caution">
    <text evidence="2">The sequence shown here is derived from an EMBL/GenBank/DDBJ whole genome shotgun (WGS) entry which is preliminary data.</text>
</comment>
<dbReference type="AlphaFoldDB" id="A0A8S9NXI8"/>
<accession>A0A8S9NXI8</accession>
<sequence length="94" mass="10813">MRKTSSPSQKHIDFEKPSKNYRKETKITIYYPLTFVTFVKRDCSIRLSLKSSPNLVERQRRLNNQISLVKSPKSLNLSPESSNLSPESSNLSPD</sequence>
<evidence type="ECO:0000256" key="1">
    <source>
        <dbReference type="SAM" id="MobiDB-lite"/>
    </source>
</evidence>
<dbReference type="EMBL" id="QGKX02001521">
    <property type="protein sequence ID" value="KAF3507420.1"/>
    <property type="molecule type" value="Genomic_DNA"/>
</dbReference>